<evidence type="ECO:0000313" key="2">
    <source>
        <dbReference type="Proteomes" id="UP000323054"/>
    </source>
</evidence>
<evidence type="ECO:0000313" key="1">
    <source>
        <dbReference type="EMBL" id="QEG07821.1"/>
    </source>
</evidence>
<dbReference type="EMBL" id="MN045229">
    <property type="protein sequence ID" value="QEG07821.1"/>
    <property type="molecule type" value="Genomic_DNA"/>
</dbReference>
<keyword evidence="2" id="KW-1185">Reference proteome</keyword>
<dbReference type="Proteomes" id="UP000323054">
    <property type="component" value="Segment"/>
</dbReference>
<organism evidence="1 2">
    <name type="scientific">Escherichia phage Mangalitsa</name>
    <dbReference type="NCBI Taxonomy" id="2589658"/>
    <lineage>
        <taxon>Viruses</taxon>
        <taxon>Duplodnaviria</taxon>
        <taxon>Heunggongvirae</taxon>
        <taxon>Uroviricota</taxon>
        <taxon>Caudoviricetes</taxon>
        <taxon>Chaseviridae</taxon>
        <taxon>Cleopatravirinae</taxon>
        <taxon>Carltongylesvirus</taxon>
        <taxon>Carltongylesvirus mangalitsa</taxon>
    </lineage>
</organism>
<protein>
    <submittedName>
        <fullName evidence="1">Uncharacterized protein</fullName>
    </submittedName>
</protein>
<name>A0A5B9N8M0_9CAUD</name>
<reference evidence="2" key="1">
    <citation type="submission" date="2019-06" db="EMBL/GenBank/DDBJ databases">
        <title>Complete Genome Sequence of Escherichia coli Myophage Mangalitsa.</title>
        <authorList>
            <person name="Atkison C.L."/>
            <person name="Boeckman J."/>
            <person name="Newkirk H."/>
            <person name="Liu M."/>
            <person name="Gill J.J."/>
            <person name="Cahill J."/>
            <person name="Ramsey J."/>
        </authorList>
    </citation>
    <scope>NUCLEOTIDE SEQUENCE [LARGE SCALE GENOMIC DNA]</scope>
</reference>
<accession>A0A5B9N8M0</accession>
<sequence>MKTFYIFLVILFGVLTFKSEAKQVKFGCDGFDVTLDQFENRPIVASITFEPGTWVEVPESGDSNTIHLFNIVNSKLAVMGMDHHGSLFLQIYRDYDFYQAHQPQHSLRCLERK</sequence>
<proteinExistence type="predicted"/>
<gene>
    <name evidence="1" type="ORF">Mangalitsa_019</name>
</gene>